<keyword evidence="9" id="KW-1185">Reference proteome</keyword>
<feature type="region of interest" description="Disordered" evidence="5">
    <location>
        <begin position="1023"/>
        <end position="1052"/>
    </location>
</feature>
<dbReference type="PROSITE" id="PS50966">
    <property type="entry name" value="ZF_SWIM"/>
    <property type="match status" value="1"/>
</dbReference>
<dbReference type="InterPro" id="IPR007527">
    <property type="entry name" value="Znf_SWIM"/>
</dbReference>
<dbReference type="InterPro" id="IPR013187">
    <property type="entry name" value="F-box-assoc_dom_typ3"/>
</dbReference>
<organism evidence="8 9">
    <name type="scientific">Acer yangbiense</name>
    <dbReference type="NCBI Taxonomy" id="1000413"/>
    <lineage>
        <taxon>Eukaryota</taxon>
        <taxon>Viridiplantae</taxon>
        <taxon>Streptophyta</taxon>
        <taxon>Embryophyta</taxon>
        <taxon>Tracheophyta</taxon>
        <taxon>Spermatophyta</taxon>
        <taxon>Magnoliopsida</taxon>
        <taxon>eudicotyledons</taxon>
        <taxon>Gunneridae</taxon>
        <taxon>Pentapetalae</taxon>
        <taxon>rosids</taxon>
        <taxon>malvids</taxon>
        <taxon>Sapindales</taxon>
        <taxon>Sapindaceae</taxon>
        <taxon>Hippocastanoideae</taxon>
        <taxon>Acereae</taxon>
        <taxon>Acer</taxon>
    </lineage>
</organism>
<dbReference type="GO" id="GO:0008270">
    <property type="term" value="F:zinc ion binding"/>
    <property type="evidence" value="ECO:0007669"/>
    <property type="project" value="UniProtKB-KW"/>
</dbReference>
<evidence type="ECO:0000256" key="2">
    <source>
        <dbReference type="ARBA" id="ARBA00022771"/>
    </source>
</evidence>
<dbReference type="OrthoDB" id="1895122at2759"/>
<dbReference type="SUPFAM" id="SSF81383">
    <property type="entry name" value="F-box domain"/>
    <property type="match status" value="2"/>
</dbReference>
<proteinExistence type="predicted"/>
<reference evidence="9" key="1">
    <citation type="journal article" date="2019" name="Gigascience">
        <title>De novo genome assembly of the endangered Acer yangbiense, a plant species with extremely small populations endemic to Yunnan Province, China.</title>
        <authorList>
            <person name="Yang J."/>
            <person name="Wariss H.M."/>
            <person name="Tao L."/>
            <person name="Zhang R."/>
            <person name="Yun Q."/>
            <person name="Hollingsworth P."/>
            <person name="Dao Z."/>
            <person name="Luo G."/>
            <person name="Guo H."/>
            <person name="Ma Y."/>
            <person name="Sun W."/>
        </authorList>
    </citation>
    <scope>NUCLEOTIDE SEQUENCE [LARGE SCALE GENOMIC DNA]</scope>
    <source>
        <strain evidence="9">cv. Malutang</strain>
    </source>
</reference>
<accession>A0A5C7IPS5</accession>
<evidence type="ECO:0000313" key="9">
    <source>
        <dbReference type="Proteomes" id="UP000323000"/>
    </source>
</evidence>
<dbReference type="CDD" id="cd22157">
    <property type="entry name" value="F-box_AtFBW1-like"/>
    <property type="match status" value="2"/>
</dbReference>
<dbReference type="Pfam" id="PF10551">
    <property type="entry name" value="MULE"/>
    <property type="match status" value="1"/>
</dbReference>
<dbReference type="InterPro" id="IPR006527">
    <property type="entry name" value="F-box-assoc_dom_typ1"/>
</dbReference>
<dbReference type="Pfam" id="PF04434">
    <property type="entry name" value="SWIM"/>
    <property type="match status" value="1"/>
</dbReference>
<dbReference type="InterPro" id="IPR018289">
    <property type="entry name" value="MULE_transposase_dom"/>
</dbReference>
<dbReference type="SMART" id="SM00575">
    <property type="entry name" value="ZnF_PMZ"/>
    <property type="match status" value="1"/>
</dbReference>
<dbReference type="PANTHER" id="PTHR31973">
    <property type="entry name" value="POLYPROTEIN, PUTATIVE-RELATED"/>
    <property type="match status" value="1"/>
</dbReference>
<keyword evidence="3" id="KW-0862">Zinc</keyword>
<evidence type="ECO:0000256" key="5">
    <source>
        <dbReference type="SAM" id="MobiDB-lite"/>
    </source>
</evidence>
<dbReference type="PROSITE" id="PS50181">
    <property type="entry name" value="FBOX"/>
    <property type="match status" value="2"/>
</dbReference>
<dbReference type="InterPro" id="IPR006564">
    <property type="entry name" value="Znf_PMZ"/>
</dbReference>
<dbReference type="EMBL" id="VAHF01000002">
    <property type="protein sequence ID" value="TXG71280.1"/>
    <property type="molecule type" value="Genomic_DNA"/>
</dbReference>
<comment type="caution">
    <text evidence="8">The sequence shown here is derived from an EMBL/GenBank/DDBJ whole genome shotgun (WGS) entry which is preliminary data.</text>
</comment>
<dbReference type="NCBIfam" id="TIGR01640">
    <property type="entry name" value="F_box_assoc_1"/>
    <property type="match status" value="3"/>
</dbReference>
<dbReference type="Pfam" id="PF07734">
    <property type="entry name" value="FBA_1"/>
    <property type="match status" value="2"/>
</dbReference>
<name>A0A5C7IPS5_9ROSI</name>
<dbReference type="Gene3D" id="1.20.1280.50">
    <property type="match status" value="2"/>
</dbReference>
<keyword evidence="1" id="KW-0479">Metal-binding</keyword>
<protein>
    <recommendedName>
        <fullName evidence="10">F-box domain-containing protein</fullName>
    </recommendedName>
</protein>
<evidence type="ECO:0000259" key="6">
    <source>
        <dbReference type="PROSITE" id="PS50181"/>
    </source>
</evidence>
<dbReference type="PANTHER" id="PTHR31973:SF113">
    <property type="entry name" value="PROTEIN FAR1-RELATED SEQUENCE 5-LIKE"/>
    <property type="match status" value="1"/>
</dbReference>
<dbReference type="InterPro" id="IPR001810">
    <property type="entry name" value="F-box_dom"/>
</dbReference>
<feature type="domain" description="F-box" evidence="6">
    <location>
        <begin position="351"/>
        <end position="396"/>
    </location>
</feature>
<evidence type="ECO:0000256" key="3">
    <source>
        <dbReference type="ARBA" id="ARBA00022833"/>
    </source>
</evidence>
<evidence type="ECO:0000256" key="4">
    <source>
        <dbReference type="PROSITE-ProRule" id="PRU00325"/>
    </source>
</evidence>
<feature type="domain" description="F-box" evidence="6">
    <location>
        <begin position="1"/>
        <end position="43"/>
    </location>
</feature>
<dbReference type="InterPro" id="IPR004332">
    <property type="entry name" value="Transposase_MuDR"/>
</dbReference>
<dbReference type="Pfam" id="PF03108">
    <property type="entry name" value="DBD_Tnp_Mut"/>
    <property type="match status" value="1"/>
</dbReference>
<evidence type="ECO:0000259" key="7">
    <source>
        <dbReference type="PROSITE" id="PS50966"/>
    </source>
</evidence>
<dbReference type="SMART" id="SM00256">
    <property type="entry name" value="FBOX"/>
    <property type="match status" value="2"/>
</dbReference>
<evidence type="ECO:0000256" key="1">
    <source>
        <dbReference type="ARBA" id="ARBA00022723"/>
    </source>
</evidence>
<evidence type="ECO:0000313" key="8">
    <source>
        <dbReference type="EMBL" id="TXG71280.1"/>
    </source>
</evidence>
<sequence>MSDIPPPLIVDILSRLPVKSLCRFRCVSKPWLALINHPRFSKMHLSRTHKQRLILQKDDLLYSVQLETLSCLRNSIPVEIELPAGIEIYYDDDFCPVIGSCNGLLCIRPAIASMGFLLYNPSTKECKTIPYVVRHEIIGFGYAESIDDYKILQIPWTDKRVGVIKVYSLRKDSWISIPSDFDFGFFAYNGNLVSFNGAIHFVTYYHQRPTVIVAFDLVEDRFKTIPPPPDFMLDKIKLSSVGHLSGCLCLTIRTDSTSTELWVMKEYSVSGSWTKLLRTKSFDIPWLFPLCYLNNNETILVSCGNNNLMFWDSEDEEFKDAEIGCIQDGWSVDDVYVESLVSPNRIYGFTNEEMSDIPPPLIVEILSRLPVKSLCQFRCVSKPWLALINHPRFAKMHQISRTHKQKLILQKSIAQRDHSLYSVELEILSCLCNSIPIEIELPVASKGFLLYNPCTKEYKTIMNVVQNRAIGFGYADSIDDYKILQIPYPKNGVRVFDVYSLRKDSWISIPSDTGFSISGYNNSSVCFNGAIHFVIFYDEQRPVVIATFDLVEDKFKTLPPPDFMLNKVDGKFIGKQTYLGHLSGCLCLSIVTDSGNTELWVMKEYGVTESWTKILRTKSVHIRDLQPLCYLNNNETILVRDFLKNNLMFWDSEDEEFKDVEIGCIQDEWGVEIVYVESLVSPNCKNGFTTEEIELPTGMELDYDVSFCPVIGSCNGLLCIRFVIASKWFLLYNPSTKECKTIPNVIQEDQDKLIGFGYAESINDYKIVKIHFNENGVFKVYSLRKDSWISIRSDFDFGLFANSSTSEYGVSGSWTKILRTKSVDMHSLFPLCYLNNNETILVRRGMRKLMFWDSEDDEFKDVEIGCIQDEWSVENVYLESLVSPNRINGCTNEVSRETSYESLHDIVSRLVEANPNESSIKMKFIFNSPEVLASFEVVNDDDVQVFLCENSDVNTRTSLCVTVERKRRIIPNTQGPDNELVNEDVANVFESDNGNGVGLDNIHESLLSPNDFQNVDVFSIGVDNDDEARDSRPSTSEVPSRRSRVGSSQGIGIKSSRIHGSYTSLESVVNNVKEVGVGDLFPSKEKLHMKMQLLAIGNHFQFKVKKSTKTLLVMSCIVEDCKWRVRATKLNDCESFRIRKYSPDHTCSLDALHFDHRQASSKLIGHCIKSKFEGTSQCYRPNDIIDDVKKQCGMTLGYNKAWRAREVALGLARGSPEDSFTILPSYCHMLELKNPGTVTFIDTDALNRFKYFFMALGPSIEGFKSCIRPVVAVDGTFLKCKHQGTLFIATSLDGNNQVYPLAFGIGDSENDQSWHWFFTKLHGLIGEMDDLVFISDRNSSIAKAAAGVFPNSLHGICMYHLGQNMKAKFKGVEVHDIFYKCSKAYRVIEFNQIMAQIRGTDASVAHYLIEADPTKWARSHFDGRRYCIMTTNIAECLNGILKDARELPITKLVEHIRGLLQKWFWKRREAAAKMSTPMTKWAEKKLRRRSNKSRCYLVHPINLYEHHVIDGYLNGFVNLIEKTCSCRKFQLDQLPCRHALAACNLRRSSCYDYCSHYYHKETLATAYGSSIYPVGPMKEWDVPDDIESRVVLPPKGHKPRGRPAKIRKPSRGEEIVQRKCGRCGVVGHNRQKCKAPIPLFDQNGNLVFQPFVRRIEGFEPSPSSSTQW</sequence>
<keyword evidence="2 4" id="KW-0863">Zinc-finger</keyword>
<feature type="domain" description="SWIM-type" evidence="7">
    <location>
        <begin position="1516"/>
        <end position="1547"/>
    </location>
</feature>
<dbReference type="Proteomes" id="UP000323000">
    <property type="component" value="Chromosome 2"/>
</dbReference>
<evidence type="ECO:0008006" key="10">
    <source>
        <dbReference type="Google" id="ProtNLM"/>
    </source>
</evidence>
<gene>
    <name evidence="8" type="ORF">EZV62_006215</name>
</gene>
<dbReference type="InterPro" id="IPR017451">
    <property type="entry name" value="F-box-assoc_interact_dom"/>
</dbReference>
<dbReference type="Pfam" id="PF08268">
    <property type="entry name" value="FBA_3"/>
    <property type="match status" value="1"/>
</dbReference>
<dbReference type="InterPro" id="IPR036047">
    <property type="entry name" value="F-box-like_dom_sf"/>
</dbReference>
<dbReference type="Pfam" id="PF00646">
    <property type="entry name" value="F-box"/>
    <property type="match status" value="2"/>
</dbReference>